<sequence length="134" mass="15751">MQEAYECELASDDEEVGEDYDSDDDGEEENEESDQVLGLERFNGEDYSMWRDKVITRIETLDEKYQRGLLKKDQPEATVVMMDFLDGTLEKPVISVSEEVTQEEAKARRWRHQHWTRARSELLNLFNQALPNVF</sequence>
<comment type="caution">
    <text evidence="2">The sequence shown here is derived from an EMBL/GenBank/DDBJ whole genome shotgun (WGS) entry which is preliminary data.</text>
</comment>
<keyword evidence="3" id="KW-1185">Reference proteome</keyword>
<evidence type="ECO:0000313" key="2">
    <source>
        <dbReference type="EMBL" id="POM64408.1"/>
    </source>
</evidence>
<protein>
    <submittedName>
        <fullName evidence="2">Uncharacterized protein</fullName>
    </submittedName>
</protein>
<evidence type="ECO:0000313" key="3">
    <source>
        <dbReference type="Proteomes" id="UP000237271"/>
    </source>
</evidence>
<dbReference type="Proteomes" id="UP000237271">
    <property type="component" value="Unassembled WGS sequence"/>
</dbReference>
<proteinExistence type="predicted"/>
<evidence type="ECO:0000256" key="1">
    <source>
        <dbReference type="SAM" id="MobiDB-lite"/>
    </source>
</evidence>
<feature type="region of interest" description="Disordered" evidence="1">
    <location>
        <begin position="1"/>
        <end position="38"/>
    </location>
</feature>
<feature type="compositionally biased region" description="Acidic residues" evidence="1">
    <location>
        <begin position="1"/>
        <end position="34"/>
    </location>
</feature>
<accession>A0A2P4XFT5</accession>
<name>A0A2P4XFT5_9STRA</name>
<gene>
    <name evidence="2" type="ORF">PHPALM_20064</name>
</gene>
<dbReference type="AlphaFoldDB" id="A0A2P4XFT5"/>
<reference evidence="2 3" key="1">
    <citation type="journal article" date="2017" name="Genome Biol. Evol.">
        <title>Phytophthora megakarya and P. palmivora, closely related causal agents of cacao black pod rot, underwent increases in genome sizes and gene numbers by different mechanisms.</title>
        <authorList>
            <person name="Ali S.S."/>
            <person name="Shao J."/>
            <person name="Lary D.J."/>
            <person name="Kronmiller B."/>
            <person name="Shen D."/>
            <person name="Strem M.D."/>
            <person name="Amoako-Attah I."/>
            <person name="Akrofi A.Y."/>
            <person name="Begoude B.A."/>
            <person name="Ten Hoopen G.M."/>
            <person name="Coulibaly K."/>
            <person name="Kebe B.I."/>
            <person name="Melnick R.L."/>
            <person name="Guiltinan M.J."/>
            <person name="Tyler B.M."/>
            <person name="Meinhardt L.W."/>
            <person name="Bailey B.A."/>
        </authorList>
    </citation>
    <scope>NUCLEOTIDE SEQUENCE [LARGE SCALE GENOMIC DNA]</scope>
    <source>
        <strain evidence="3">sbr112.9</strain>
    </source>
</reference>
<dbReference type="OrthoDB" id="120779at2759"/>
<dbReference type="EMBL" id="NCKW01011110">
    <property type="protein sequence ID" value="POM64408.1"/>
    <property type="molecule type" value="Genomic_DNA"/>
</dbReference>
<organism evidence="2 3">
    <name type="scientific">Phytophthora palmivora</name>
    <dbReference type="NCBI Taxonomy" id="4796"/>
    <lineage>
        <taxon>Eukaryota</taxon>
        <taxon>Sar</taxon>
        <taxon>Stramenopiles</taxon>
        <taxon>Oomycota</taxon>
        <taxon>Peronosporomycetes</taxon>
        <taxon>Peronosporales</taxon>
        <taxon>Peronosporaceae</taxon>
        <taxon>Phytophthora</taxon>
    </lineage>
</organism>